<evidence type="ECO:0000313" key="7">
    <source>
        <dbReference type="EMBL" id="KOB74303.1"/>
    </source>
</evidence>
<comment type="similarity">
    <text evidence="1">Belongs to the type-B carboxylesterase/lipase family.</text>
</comment>
<reference evidence="7 8" key="1">
    <citation type="journal article" date="2015" name="Genome Biol. Evol.">
        <title>The genome of winter moth (Operophtera brumata) provides a genomic perspective on sexual dimorphism and phenology.</title>
        <authorList>
            <person name="Derks M.F."/>
            <person name="Smit S."/>
            <person name="Salis L."/>
            <person name="Schijlen E."/>
            <person name="Bossers A."/>
            <person name="Mateman C."/>
            <person name="Pijl A.S."/>
            <person name="de Ridder D."/>
            <person name="Groenen M.A."/>
            <person name="Visser M.E."/>
            <person name="Megens H.J."/>
        </authorList>
    </citation>
    <scope>NUCLEOTIDE SEQUENCE [LARGE SCALE GENOMIC DNA]</scope>
    <source>
        <strain evidence="7">WM2013NL</strain>
        <tissue evidence="7">Head and thorax</tissue>
    </source>
</reference>
<evidence type="ECO:0000313" key="8">
    <source>
        <dbReference type="Proteomes" id="UP000037510"/>
    </source>
</evidence>
<comment type="caution">
    <text evidence="7">The sequence shown here is derived from an EMBL/GenBank/DDBJ whole genome shotgun (WGS) entry which is preliminary data.</text>
</comment>
<dbReference type="Proteomes" id="UP000037510">
    <property type="component" value="Unassembled WGS sequence"/>
</dbReference>
<dbReference type="ESTHER" id="9neop-a0a0l7lfi0.3">
    <property type="family name" value="Juvenile_hormone_esterase"/>
</dbReference>
<dbReference type="ESTHER" id="9neop-a0a0l7lfi0.2">
    <property type="family name" value="Juvenile_hormone_esterase"/>
</dbReference>
<keyword evidence="8" id="KW-1185">Reference proteome</keyword>
<evidence type="ECO:0000259" key="6">
    <source>
        <dbReference type="Pfam" id="PF00135"/>
    </source>
</evidence>
<dbReference type="InterPro" id="IPR019826">
    <property type="entry name" value="Carboxylesterase_B_AS"/>
</dbReference>
<name>A0A0L7LFI0_OPEBR</name>
<dbReference type="AlphaFoldDB" id="A0A0L7LFI0"/>
<feature type="domain" description="Carboxylesterase type B" evidence="6">
    <location>
        <begin position="478"/>
        <end position="748"/>
    </location>
</feature>
<dbReference type="GO" id="GO:0052689">
    <property type="term" value="F:carboxylic ester hydrolase activity"/>
    <property type="evidence" value="ECO:0007669"/>
    <property type="project" value="UniProtKB-KW"/>
</dbReference>
<dbReference type="Gene3D" id="3.40.50.1820">
    <property type="entry name" value="alpha/beta hydrolase"/>
    <property type="match status" value="5"/>
</dbReference>
<keyword evidence="3" id="KW-0378">Hydrolase</keyword>
<dbReference type="SUPFAM" id="SSF53474">
    <property type="entry name" value="alpha/beta-Hydrolases"/>
    <property type="match status" value="3"/>
</dbReference>
<evidence type="ECO:0000256" key="5">
    <source>
        <dbReference type="ARBA" id="ARBA00023180"/>
    </source>
</evidence>
<dbReference type="Pfam" id="PF00135">
    <property type="entry name" value="COesterase"/>
    <property type="match status" value="5"/>
</dbReference>
<dbReference type="STRING" id="104452.A0A0L7LFI0"/>
<sequence>MSCTAFPSYYTTSPEYAKKVSGILLQELGINETDPVLIHRKLTQIPLLKLMHANTAVQFKTAIASFNPVVESKFPETTTILDENPLALIAKGRGCEYPQIVSFTNNEMGFARWVIHRKSILPILKQDPTAIVSPRLAFSLPKEEIKEIAEKIGQRYYKGAPTVDGFLKCYSDMFFKYPVFKLAEWRAAAGGAPMYIYQFSYELSHSPIKAAHWVDYRGAAHLDDLSCVFRVNSMLGNYKSYPPKNRDDWMKYWMVNRKSAIQPHQRAHEDSDDGTDQRGDGYGQVLRQFRFRIQELEPVDPWDEGILLDATEDAPACPQTDFCYGRMSLQHKGMSEDCIYLNVHVPHRSLPCFPWPAHKPGLPILVFIYGGIFQSGAGLTDAFGPEYLMPKNVIVITFNYRVNVFGFLSLKTKEIPGNQGLRDMVTLLRWVQRNARAFGGDPSNVTLMGYSSGATSAHILSLSKVTKGLFKSGMFLRELGINQTDPVLIHRELIKLPLLKIMHANTAVQFKTGVTSFNPIVESKLPEVTTILDEDPLALIAKGRGCEYPQLVSFTNNEMAYSRWLIYKKSILPILNQDPTAIVSPRLAFTLPKEEIKEIAEKIGQRYYNGSPTVDGVIKYFSDMFFKQPALKLAEWRAAAGGAPMYIYQFSYEPSHSPIKAAHWVDYSGAAHMDDLSCVFRVNSMLGNYKSYPPKNKDDLMKCWMVNVITNFMTCSNPVCNNNSLWPSVSNGKVQYNLISEPMRIQMMEPTREEMDMISLRTDAGWVCGRLRGAENGAKYASFRGVPYARPPLGYRRFKELEPAGPWSFLLDCTEDAPACPQTDLIYGRMAFQRRGMSEDCMYLNLHVPSGWLPRFPWPAKGPGLPILVFIHGGAFQSGAGLTDILGPEYMLTKKVILITFNYRLNIFGFFSLKTIEIPGNQGLRDMVTLLRWVQRNARAFGGDPNNVTLMGQSGGATSAHILSLSQVTKGLFKRMFLRELGINQTDPVLIHRELTQLPLLKLMNANTAVLFNTSVVYFGPIVESPFPGVTRILDAEPVTLIAQGRGREYPQIVSYTDNEYGSLRWLLVQKNILPIVKQDITVAVSPRLGYTLPEYQVKEIAERIDQRYFKGNVTLDGLMNYFTDMHIKYPALKVAEWRAASGGAPTYMYKFSYELGFSPVKAAHWVDYRGAAHMDDLACVFRVNSILDNHNMYYPSKNTDDAMNRWMPCNIALMFFEISAIQHAIIMHYGRRFPKTNFNTI</sequence>
<dbReference type="InterPro" id="IPR002018">
    <property type="entry name" value="CarbesteraseB"/>
</dbReference>
<evidence type="ECO:0000256" key="1">
    <source>
        <dbReference type="ARBA" id="ARBA00005964"/>
    </source>
</evidence>
<keyword evidence="4" id="KW-1015">Disulfide bond</keyword>
<dbReference type="PANTHER" id="PTHR43142">
    <property type="entry name" value="CARBOXYLIC ESTER HYDROLASE"/>
    <property type="match status" value="1"/>
</dbReference>
<dbReference type="PANTHER" id="PTHR43142:SF1">
    <property type="entry name" value="CARBOXYLIC ESTER HYDROLASE"/>
    <property type="match status" value="1"/>
</dbReference>
<gene>
    <name evidence="7" type="ORF">OBRU01_09312</name>
</gene>
<dbReference type="EMBL" id="JTDY01001282">
    <property type="protein sequence ID" value="KOB74303.1"/>
    <property type="molecule type" value="Genomic_DNA"/>
</dbReference>
<dbReference type="PROSITE" id="PS00122">
    <property type="entry name" value="CARBOXYLESTERASE_B_1"/>
    <property type="match status" value="2"/>
</dbReference>
<organism evidence="7 8">
    <name type="scientific">Operophtera brumata</name>
    <name type="common">Winter moth</name>
    <name type="synonym">Phalaena brumata</name>
    <dbReference type="NCBI Taxonomy" id="104452"/>
    <lineage>
        <taxon>Eukaryota</taxon>
        <taxon>Metazoa</taxon>
        <taxon>Ecdysozoa</taxon>
        <taxon>Arthropoda</taxon>
        <taxon>Hexapoda</taxon>
        <taxon>Insecta</taxon>
        <taxon>Pterygota</taxon>
        <taxon>Neoptera</taxon>
        <taxon>Endopterygota</taxon>
        <taxon>Lepidoptera</taxon>
        <taxon>Glossata</taxon>
        <taxon>Ditrysia</taxon>
        <taxon>Geometroidea</taxon>
        <taxon>Geometridae</taxon>
        <taxon>Larentiinae</taxon>
        <taxon>Operophtera</taxon>
    </lineage>
</organism>
<keyword evidence="2" id="KW-0719">Serine esterase</keyword>
<feature type="domain" description="Carboxylesterase type B" evidence="6">
    <location>
        <begin position="1"/>
        <end position="253"/>
    </location>
</feature>
<dbReference type="InterPro" id="IPR029058">
    <property type="entry name" value="AB_hydrolase_fold"/>
</dbReference>
<keyword evidence="5" id="KW-0325">Glycoprotein</keyword>
<protein>
    <submittedName>
        <fullName evidence="7">Juvenile hormone esterase-related protein</fullName>
    </submittedName>
</protein>
<accession>A0A0L7LFI0</accession>
<feature type="domain" description="Carboxylesterase type B" evidence="6">
    <location>
        <begin position="979"/>
        <end position="1203"/>
    </location>
</feature>
<feature type="domain" description="Carboxylesterase type B" evidence="6">
    <location>
        <begin position="294"/>
        <end position="472"/>
    </location>
</feature>
<proteinExistence type="inferred from homology"/>
<evidence type="ECO:0000256" key="4">
    <source>
        <dbReference type="ARBA" id="ARBA00023157"/>
    </source>
</evidence>
<feature type="domain" description="Carboxylesterase type B" evidence="6">
    <location>
        <begin position="760"/>
        <end position="976"/>
    </location>
</feature>
<evidence type="ECO:0000256" key="3">
    <source>
        <dbReference type="ARBA" id="ARBA00022801"/>
    </source>
</evidence>
<evidence type="ECO:0000256" key="2">
    <source>
        <dbReference type="ARBA" id="ARBA00022487"/>
    </source>
</evidence>